<comment type="cofactor">
    <cofactor evidence="1">
        <name>heme</name>
        <dbReference type="ChEBI" id="CHEBI:30413"/>
    </cofactor>
</comment>
<evidence type="ECO:0000256" key="2">
    <source>
        <dbReference type="ARBA" id="ARBA00010617"/>
    </source>
</evidence>
<dbReference type="AlphaFoldDB" id="A0A7W4VS90"/>
<dbReference type="EMBL" id="JACHWR010000001">
    <property type="protein sequence ID" value="MBB3040856.1"/>
    <property type="molecule type" value="Genomic_DNA"/>
</dbReference>
<proteinExistence type="inferred from homology"/>
<dbReference type="SUPFAM" id="SSF48264">
    <property type="entry name" value="Cytochrome P450"/>
    <property type="match status" value="1"/>
</dbReference>
<evidence type="ECO:0000256" key="3">
    <source>
        <dbReference type="RuleBase" id="RU000461"/>
    </source>
</evidence>
<reference evidence="4 5" key="1">
    <citation type="submission" date="2020-08" db="EMBL/GenBank/DDBJ databases">
        <title>Sequencing the genomes of 1000 actinobacteria strains.</title>
        <authorList>
            <person name="Klenk H.-P."/>
        </authorList>
    </citation>
    <scope>NUCLEOTIDE SEQUENCE [LARGE SCALE GENOMIC DNA]</scope>
    <source>
        <strain evidence="4 5">DSM 105498</strain>
    </source>
</reference>
<dbReference type="InterPro" id="IPR036396">
    <property type="entry name" value="Cyt_P450_sf"/>
</dbReference>
<gene>
    <name evidence="4" type="ORF">FHU40_000657</name>
</gene>
<accession>A0A7W4VS90</accession>
<dbReference type="PANTHER" id="PTHR24305">
    <property type="entry name" value="CYTOCHROME P450"/>
    <property type="match status" value="1"/>
</dbReference>
<dbReference type="GO" id="GO:0005506">
    <property type="term" value="F:iron ion binding"/>
    <property type="evidence" value="ECO:0007669"/>
    <property type="project" value="InterPro"/>
</dbReference>
<dbReference type="GO" id="GO:0016712">
    <property type="term" value="F:oxidoreductase activity, acting on paired donors, with incorporation or reduction of molecular oxygen, reduced flavin or flavoprotein as one donor, and incorporation of one atom of oxygen"/>
    <property type="evidence" value="ECO:0007669"/>
    <property type="project" value="UniProtKB-EC"/>
</dbReference>
<evidence type="ECO:0000256" key="1">
    <source>
        <dbReference type="ARBA" id="ARBA00001971"/>
    </source>
</evidence>
<dbReference type="InterPro" id="IPR001128">
    <property type="entry name" value="Cyt_P450"/>
</dbReference>
<dbReference type="InterPro" id="IPR050121">
    <property type="entry name" value="Cytochrome_P450_monoxygenase"/>
</dbReference>
<keyword evidence="3" id="KW-0408">Iron</keyword>
<dbReference type="InterPro" id="IPR002397">
    <property type="entry name" value="Cyt_P450_B"/>
</dbReference>
<dbReference type="EC" id="1.14.14.1" evidence="4"/>
<dbReference type="PANTHER" id="PTHR24305:SF166">
    <property type="entry name" value="CYTOCHROME P450 12A4, MITOCHONDRIAL-RELATED"/>
    <property type="match status" value="1"/>
</dbReference>
<keyword evidence="3 4" id="KW-0560">Oxidoreductase</keyword>
<keyword evidence="3 4" id="KW-0503">Monooxygenase</keyword>
<keyword evidence="3" id="KW-0479">Metal-binding</keyword>
<dbReference type="InterPro" id="IPR017972">
    <property type="entry name" value="Cyt_P450_CS"/>
</dbReference>
<keyword evidence="5" id="KW-1185">Reference proteome</keyword>
<protein>
    <submittedName>
        <fullName evidence="4">Unspecific monooxygenase</fullName>
        <ecNumber evidence="4">1.14.14.1</ecNumber>
    </submittedName>
</protein>
<dbReference type="Proteomes" id="UP000589626">
    <property type="component" value="Unassembled WGS sequence"/>
</dbReference>
<organism evidence="4 5">
    <name type="scientific">Nocardioides soli</name>
    <dbReference type="NCBI Taxonomy" id="1036020"/>
    <lineage>
        <taxon>Bacteria</taxon>
        <taxon>Bacillati</taxon>
        <taxon>Actinomycetota</taxon>
        <taxon>Actinomycetes</taxon>
        <taxon>Propionibacteriales</taxon>
        <taxon>Nocardioidaceae</taxon>
        <taxon>Nocardioides</taxon>
    </lineage>
</organism>
<evidence type="ECO:0000313" key="5">
    <source>
        <dbReference type="Proteomes" id="UP000589626"/>
    </source>
</evidence>
<dbReference type="PROSITE" id="PS00086">
    <property type="entry name" value="CYTOCHROME_P450"/>
    <property type="match status" value="1"/>
</dbReference>
<keyword evidence="3" id="KW-0349">Heme</keyword>
<comment type="similarity">
    <text evidence="2 3">Belongs to the cytochrome P450 family.</text>
</comment>
<dbReference type="Gene3D" id="1.10.630.10">
    <property type="entry name" value="Cytochrome P450"/>
    <property type="match status" value="1"/>
</dbReference>
<comment type="caution">
    <text evidence="4">The sequence shown here is derived from an EMBL/GenBank/DDBJ whole genome shotgun (WGS) entry which is preliminary data.</text>
</comment>
<name>A0A7W4VS90_9ACTN</name>
<sequence>MGGRWAGWVAEYEKDRLGFLMSARESYGGVVAFDSITTGVNDLELARTVLDTRAGFEIVGTFLNRRLDADGIAARNRLRKHLNAGLRGGVLEPLRGLASEASLGAVEAARDRGEDVDPLPMLEELCSRLVAGYFFGEESSGRVHVEVAGLLEALSAVFGNPFALPASWPTRANRRMHRAYRALRDVVDPLVCDRAVRPRQDFASGAVVAAVAAGHTLESIADLLIGALLAAQRVPAAAAAWALHELGRDRRWAAAARGDAVRRRAVVLETLRLYPPTWRLHRVAIRPVELGRYRFEAGHNFVVSPYVVHRDAALFDRPDEFLPERWLDPDSRPQQLLSFGHGLHRCPGRDVSYVLLDAVLAAVLRGYDVENVSDRVVPDPRTTLTPAGLRLRFAPRRAEQAGPWAHRTGLDLLDASGATRSSVLPLLATG</sequence>
<dbReference type="GO" id="GO:0020037">
    <property type="term" value="F:heme binding"/>
    <property type="evidence" value="ECO:0007669"/>
    <property type="project" value="InterPro"/>
</dbReference>
<evidence type="ECO:0000313" key="4">
    <source>
        <dbReference type="EMBL" id="MBB3040856.1"/>
    </source>
</evidence>
<dbReference type="PRINTS" id="PR00359">
    <property type="entry name" value="BP450"/>
</dbReference>
<dbReference type="Pfam" id="PF00067">
    <property type="entry name" value="p450"/>
    <property type="match status" value="1"/>
</dbReference>
<dbReference type="CDD" id="cd00302">
    <property type="entry name" value="cytochrome_P450"/>
    <property type="match status" value="1"/>
</dbReference>